<evidence type="ECO:0000259" key="2">
    <source>
        <dbReference type="Pfam" id="PF14361"/>
    </source>
</evidence>
<dbReference type="RefSeq" id="WP_381347911.1">
    <property type="nucleotide sequence ID" value="NZ_JBHMCY010000039.1"/>
</dbReference>
<dbReference type="Proteomes" id="UP001589709">
    <property type="component" value="Unassembled WGS sequence"/>
</dbReference>
<dbReference type="InterPro" id="IPR051448">
    <property type="entry name" value="CdaR-like_regulators"/>
</dbReference>
<dbReference type="InterPro" id="IPR025736">
    <property type="entry name" value="PucR_C-HTH_dom"/>
</dbReference>
<dbReference type="PANTHER" id="PTHR33744:SF1">
    <property type="entry name" value="DNA-BINDING TRANSCRIPTIONAL ACTIVATOR ADER"/>
    <property type="match status" value="1"/>
</dbReference>
<name>A0ABV5N446_9ACTN</name>
<evidence type="ECO:0000313" key="4">
    <source>
        <dbReference type="Proteomes" id="UP001589709"/>
    </source>
</evidence>
<feature type="domain" description="RsbT co-antagonist protein RsbRD N-terminal" evidence="2">
    <location>
        <begin position="45"/>
        <end position="172"/>
    </location>
</feature>
<proteinExistence type="predicted"/>
<comment type="caution">
    <text evidence="3">The sequence shown here is derived from an EMBL/GenBank/DDBJ whole genome shotgun (WGS) entry which is preliminary data.</text>
</comment>
<keyword evidence="4" id="KW-1185">Reference proteome</keyword>
<reference evidence="3 4" key="1">
    <citation type="submission" date="2024-09" db="EMBL/GenBank/DDBJ databases">
        <authorList>
            <person name="Sun Q."/>
            <person name="Mori K."/>
        </authorList>
    </citation>
    <scope>NUCLEOTIDE SEQUENCE [LARGE SCALE GENOMIC DNA]</scope>
    <source>
        <strain evidence="3 4">JCM 6917</strain>
    </source>
</reference>
<gene>
    <name evidence="3" type="ORF">ACFF45_20770</name>
</gene>
<accession>A0ABV5N446</accession>
<dbReference type="Pfam" id="PF13556">
    <property type="entry name" value="HTH_30"/>
    <property type="match status" value="1"/>
</dbReference>
<evidence type="ECO:0000259" key="1">
    <source>
        <dbReference type="Pfam" id="PF13556"/>
    </source>
</evidence>
<dbReference type="InterPro" id="IPR042070">
    <property type="entry name" value="PucR_C-HTH_sf"/>
</dbReference>
<dbReference type="Gene3D" id="1.10.10.2840">
    <property type="entry name" value="PucR C-terminal helix-turn-helix domain"/>
    <property type="match status" value="1"/>
</dbReference>
<sequence length="407" mass="44593">MENETPMAWPVRRRMPDLTTLDEPARAKVTAAVERLRTLREVFGDRFLAQAREHVPGYSPLSDEEIRASARRFMDILLAELSSLRVPDAALREVLGEYAAERVARGVPLDAVSIGYQLGSREMLALLDQVAADVDLPPGLLLAVHDSTWEFANEAASVFARVKHRLVLEQAHFDAERRSAYAGGVLGGAYPAERINRDAAVFGLDPQAHHVALAARAASAAEADAVRRAIARAVHLPPDRLLLAQVGTSLGFIASKPPDAVAGHLVAVGPALPLDRLADGFDEAVLVLETAERFGMSGIVRLPDLGPRPLVLAGGRTAAGLETRHMTALDEAGRSRHEMEETARVYLECDQQASQAARRLAVHPNTVRYRVSRFQHLTGLDLRCTEDLVTAWWLLNRRRTARQPREA</sequence>
<dbReference type="Pfam" id="PF14361">
    <property type="entry name" value="RsbRD_N"/>
    <property type="match status" value="1"/>
</dbReference>
<protein>
    <submittedName>
        <fullName evidence="3">PucR family transcriptional regulator</fullName>
    </submittedName>
</protein>
<organism evidence="3 4">
    <name type="scientific">Streptomyces cinereospinus</name>
    <dbReference type="NCBI Taxonomy" id="285561"/>
    <lineage>
        <taxon>Bacteria</taxon>
        <taxon>Bacillati</taxon>
        <taxon>Actinomycetota</taxon>
        <taxon>Actinomycetes</taxon>
        <taxon>Kitasatosporales</taxon>
        <taxon>Streptomycetaceae</taxon>
        <taxon>Streptomyces</taxon>
    </lineage>
</organism>
<dbReference type="InterPro" id="IPR025751">
    <property type="entry name" value="RsbRD_N_dom"/>
</dbReference>
<dbReference type="EMBL" id="JBHMCY010000039">
    <property type="protein sequence ID" value="MFB9465080.1"/>
    <property type="molecule type" value="Genomic_DNA"/>
</dbReference>
<dbReference type="PANTHER" id="PTHR33744">
    <property type="entry name" value="CARBOHYDRATE DIACID REGULATOR"/>
    <property type="match status" value="1"/>
</dbReference>
<evidence type="ECO:0000313" key="3">
    <source>
        <dbReference type="EMBL" id="MFB9465080.1"/>
    </source>
</evidence>
<feature type="domain" description="PucR C-terminal helix-turn-helix" evidence="1">
    <location>
        <begin position="341"/>
        <end position="394"/>
    </location>
</feature>